<name>A0ABW3B304_9FLAO</name>
<reference evidence="2" key="1">
    <citation type="journal article" date="2019" name="Int. J. Syst. Evol. Microbiol.">
        <title>The Global Catalogue of Microorganisms (GCM) 10K type strain sequencing project: providing services to taxonomists for standard genome sequencing and annotation.</title>
        <authorList>
            <consortium name="The Broad Institute Genomics Platform"/>
            <consortium name="The Broad Institute Genome Sequencing Center for Infectious Disease"/>
            <person name="Wu L."/>
            <person name="Ma J."/>
        </authorList>
    </citation>
    <scope>NUCLEOTIDE SEQUENCE [LARGE SCALE GENOMIC DNA]</scope>
    <source>
        <strain evidence="2">CCUG 61948</strain>
    </source>
</reference>
<dbReference type="InterPro" id="IPR053154">
    <property type="entry name" value="c-di-AMP_regulator"/>
</dbReference>
<dbReference type="RefSeq" id="WP_379934107.1">
    <property type="nucleotide sequence ID" value="NZ_JBHTHY010000006.1"/>
</dbReference>
<dbReference type="EMBL" id="JBHTHY010000006">
    <property type="protein sequence ID" value="MFD0797673.1"/>
    <property type="molecule type" value="Genomic_DNA"/>
</dbReference>
<evidence type="ECO:0000313" key="2">
    <source>
        <dbReference type="Proteomes" id="UP001597012"/>
    </source>
</evidence>
<gene>
    <name evidence="1" type="ORF">ACFQZJ_09390</name>
</gene>
<protein>
    <submittedName>
        <fullName evidence="1">CdaR family protein</fullName>
    </submittedName>
</protein>
<dbReference type="PANTHER" id="PTHR37804">
    <property type="entry name" value="CDAA REGULATORY PROTEIN CDAR"/>
    <property type="match status" value="1"/>
</dbReference>
<accession>A0ABW3B304</accession>
<dbReference type="InterPro" id="IPR012505">
    <property type="entry name" value="YbbR"/>
</dbReference>
<keyword evidence="2" id="KW-1185">Reference proteome</keyword>
<dbReference type="Pfam" id="PF07949">
    <property type="entry name" value="YbbR"/>
    <property type="match status" value="1"/>
</dbReference>
<evidence type="ECO:0000313" key="1">
    <source>
        <dbReference type="EMBL" id="MFD0797673.1"/>
    </source>
</evidence>
<dbReference type="PANTHER" id="PTHR37804:SF1">
    <property type="entry name" value="CDAA REGULATORY PROTEIN CDAR"/>
    <property type="match status" value="1"/>
</dbReference>
<dbReference type="Proteomes" id="UP001597012">
    <property type="component" value="Unassembled WGS sequence"/>
</dbReference>
<comment type="caution">
    <text evidence="1">The sequence shown here is derived from an EMBL/GenBank/DDBJ whole genome shotgun (WGS) entry which is preliminary data.</text>
</comment>
<proteinExistence type="predicted"/>
<dbReference type="Gene3D" id="2.170.120.40">
    <property type="entry name" value="YbbR-like domain"/>
    <property type="match status" value="1"/>
</dbReference>
<organism evidence="1 2">
    <name type="scientific">Maribacter chungangensis</name>
    <dbReference type="NCBI Taxonomy" id="1069117"/>
    <lineage>
        <taxon>Bacteria</taxon>
        <taxon>Pseudomonadati</taxon>
        <taxon>Bacteroidota</taxon>
        <taxon>Flavobacteriia</taxon>
        <taxon>Flavobacteriales</taxon>
        <taxon>Flavobacteriaceae</taxon>
        <taxon>Maribacter</taxon>
    </lineage>
</organism>
<sequence length="321" mass="36583">MILIVERIKTALKKRKVKVFSLFLLFSTLAWLINNLSQSFVSNTSFELEYVNTPDAFLLTQTPREAIDVRLRAIGFQFVGFEIRKRKVQIDLSNISVKGDRYFILPKVYRKQIERQLPNSMEVLQMDNDTLFIPLMELIVKEVPVIPRTNVELATNYMLNGPITVAPPTVKLRGPKSEVDTITAIRTSFMNLENVSNDFSQEQALVLHRDLTKSNLAPPTVIISGRVLRFSEKVLSVPVVMVNVPDSVKVRMFPNEVKVLCQGTIEALKDLNPNDFKIISDYNQIASAKDNKLPLLMENFPDKLSTATLVTNEVEFILRRE</sequence>